<organism evidence="1 2">
    <name type="scientific">Harenicola maris</name>
    <dbReference type="NCBI Taxonomy" id="2841044"/>
    <lineage>
        <taxon>Bacteria</taxon>
        <taxon>Pseudomonadati</taxon>
        <taxon>Pseudomonadota</taxon>
        <taxon>Alphaproteobacteria</taxon>
        <taxon>Rhodobacterales</taxon>
        <taxon>Paracoccaceae</taxon>
        <taxon>Harenicola</taxon>
    </lineage>
</organism>
<dbReference type="EMBL" id="JADQAZ010000002">
    <property type="protein sequence ID" value="MBT0958055.1"/>
    <property type="molecule type" value="Genomic_DNA"/>
</dbReference>
<gene>
    <name evidence="1" type="ORF">IV417_11715</name>
</gene>
<dbReference type="RefSeq" id="WP_327794271.1">
    <property type="nucleotide sequence ID" value="NZ_JADQAZ010000002.1"/>
</dbReference>
<keyword evidence="2" id="KW-1185">Reference proteome</keyword>
<dbReference type="InterPro" id="IPR029058">
    <property type="entry name" value="AB_hydrolase_fold"/>
</dbReference>
<evidence type="ECO:0000313" key="2">
    <source>
        <dbReference type="Proteomes" id="UP001315686"/>
    </source>
</evidence>
<dbReference type="AlphaFoldDB" id="A0AAP2CQX6"/>
<reference evidence="1 2" key="1">
    <citation type="journal article" date="2021" name="Arch. Microbiol.">
        <title>Harenicola maris gen. nov., sp. nov. isolated from the Sea of Japan shallow sediments.</title>
        <authorList>
            <person name="Romanenko L.A."/>
            <person name="Kurilenko V.V."/>
            <person name="Chernysheva N.Y."/>
            <person name="Tekutyeva L.A."/>
            <person name="Velansky P.V."/>
            <person name="Svetashev V.I."/>
            <person name="Isaeva M.P."/>
        </authorList>
    </citation>
    <scope>NUCLEOTIDE SEQUENCE [LARGE SCALE GENOMIC DNA]</scope>
    <source>
        <strain evidence="1 2">KMM 3653</strain>
    </source>
</reference>
<sequence>MLTLKAAEIMQEGYKKNPNLPITHALNKRGVQAFLLRDKTVVVAGTNQLSDWLRYNLRVATRPPRIRDLTTRKGASGAIWHGGFLSHAEVLYDWAAPLKPRRFIGHSLGAAAVQIVGASLNTPTIAFASPRTRKGKARFKGEGWVLNICRIDDTVCHVPPEVLGFRQVGSRYYLRPIKPNKGLDHNMGHYIRLLKNRDAAGNTPLQWPR</sequence>
<evidence type="ECO:0000313" key="1">
    <source>
        <dbReference type="EMBL" id="MBT0958055.1"/>
    </source>
</evidence>
<protein>
    <recommendedName>
        <fullName evidence="3">Fungal lipase-like domain-containing protein</fullName>
    </recommendedName>
</protein>
<evidence type="ECO:0008006" key="3">
    <source>
        <dbReference type="Google" id="ProtNLM"/>
    </source>
</evidence>
<dbReference type="SUPFAM" id="SSF53474">
    <property type="entry name" value="alpha/beta-Hydrolases"/>
    <property type="match status" value="1"/>
</dbReference>
<dbReference type="Gene3D" id="3.40.50.1820">
    <property type="entry name" value="alpha/beta hydrolase"/>
    <property type="match status" value="1"/>
</dbReference>
<comment type="caution">
    <text evidence="1">The sequence shown here is derived from an EMBL/GenBank/DDBJ whole genome shotgun (WGS) entry which is preliminary data.</text>
</comment>
<proteinExistence type="predicted"/>
<name>A0AAP2CQX6_9RHOB</name>
<accession>A0AAP2CQX6</accession>
<dbReference type="Proteomes" id="UP001315686">
    <property type="component" value="Unassembled WGS sequence"/>
</dbReference>